<protein>
    <submittedName>
        <fullName evidence="2">Uncharacterized protein</fullName>
    </submittedName>
</protein>
<proteinExistence type="predicted"/>
<reference evidence="2" key="1">
    <citation type="submission" date="2019-08" db="EMBL/GenBank/DDBJ databases">
        <authorList>
            <person name="Kucharzyk K."/>
            <person name="Murdoch R.W."/>
            <person name="Higgins S."/>
            <person name="Loffler F."/>
        </authorList>
    </citation>
    <scope>NUCLEOTIDE SEQUENCE</scope>
</reference>
<accession>A0A645DNX2</accession>
<organism evidence="2">
    <name type="scientific">bioreactor metagenome</name>
    <dbReference type="NCBI Taxonomy" id="1076179"/>
    <lineage>
        <taxon>unclassified sequences</taxon>
        <taxon>metagenomes</taxon>
        <taxon>ecological metagenomes</taxon>
    </lineage>
</organism>
<dbReference type="AlphaFoldDB" id="A0A645DNX2"/>
<sequence length="186" mass="20489">MNKNKVVAILCAAFLFVGTMTACQAPWDKQEASSLPAAVSVAPTATPAPTEEPLASTKTQFFDFAMGKAQLVDEYGGKTPTQGGKFLKMEITVTNITSTTVPMYDTDFQLVTSNNTVILPQETFNDEMVPMEYELKEGESATYTYLYDVPAEETEFKVLYQEEYDDPATGESRVQGETYKVPVELA</sequence>
<evidence type="ECO:0000313" key="2">
    <source>
        <dbReference type="EMBL" id="MPM90986.1"/>
    </source>
</evidence>
<name>A0A645DNX2_9ZZZZ</name>
<dbReference type="PROSITE" id="PS51257">
    <property type="entry name" value="PROKAR_LIPOPROTEIN"/>
    <property type="match status" value="1"/>
</dbReference>
<keyword evidence="1" id="KW-0732">Signal</keyword>
<dbReference type="Gene3D" id="2.60.40.1240">
    <property type="match status" value="1"/>
</dbReference>
<evidence type="ECO:0000256" key="1">
    <source>
        <dbReference type="ARBA" id="ARBA00022729"/>
    </source>
</evidence>
<gene>
    <name evidence="2" type="ORF">SDC9_138111</name>
</gene>
<comment type="caution">
    <text evidence="2">The sequence shown here is derived from an EMBL/GenBank/DDBJ whole genome shotgun (WGS) entry which is preliminary data.</text>
</comment>
<dbReference type="InterPro" id="IPR029050">
    <property type="entry name" value="Immunoprotect_excell_Ig-like"/>
</dbReference>
<dbReference type="EMBL" id="VSSQ01038108">
    <property type="protein sequence ID" value="MPM90986.1"/>
    <property type="molecule type" value="Genomic_DNA"/>
</dbReference>